<evidence type="ECO:0000313" key="1">
    <source>
        <dbReference type="EMBL" id="MCC2256175.1"/>
    </source>
</evidence>
<gene>
    <name evidence="1" type="ORF">LKD70_17475</name>
</gene>
<dbReference type="RefSeq" id="WP_227709153.1">
    <property type="nucleotide sequence ID" value="NZ_JAJEQX010000054.1"/>
</dbReference>
<dbReference type="EMBL" id="JAJEQX010000054">
    <property type="protein sequence ID" value="MCC2256175.1"/>
    <property type="molecule type" value="Genomic_DNA"/>
</dbReference>
<keyword evidence="2" id="KW-1185">Reference proteome</keyword>
<name>A0ABS8G1I1_9FIRM</name>
<organism evidence="1 2">
    <name type="scientific">Ruminococcus turbiniformis</name>
    <dbReference type="NCBI Taxonomy" id="2881258"/>
    <lineage>
        <taxon>Bacteria</taxon>
        <taxon>Bacillati</taxon>
        <taxon>Bacillota</taxon>
        <taxon>Clostridia</taxon>
        <taxon>Eubacteriales</taxon>
        <taxon>Oscillospiraceae</taxon>
        <taxon>Ruminococcus</taxon>
    </lineage>
</organism>
<proteinExistence type="predicted"/>
<comment type="caution">
    <text evidence="1">The sequence shown here is derived from an EMBL/GenBank/DDBJ whole genome shotgun (WGS) entry which is preliminary data.</text>
</comment>
<reference evidence="1 2" key="1">
    <citation type="submission" date="2021-10" db="EMBL/GenBank/DDBJ databases">
        <title>Anaerobic single-cell dispensing facilitates the cultivation of human gut bacteria.</title>
        <authorList>
            <person name="Afrizal A."/>
        </authorList>
    </citation>
    <scope>NUCLEOTIDE SEQUENCE [LARGE SCALE GENOMIC DNA]</scope>
    <source>
        <strain evidence="1 2">CLA-AA-H200</strain>
    </source>
</reference>
<dbReference type="Proteomes" id="UP001198151">
    <property type="component" value="Unassembled WGS sequence"/>
</dbReference>
<accession>A0ABS8G1I1</accession>
<protein>
    <submittedName>
        <fullName evidence="1">Uncharacterized protein</fullName>
    </submittedName>
</protein>
<evidence type="ECO:0000313" key="2">
    <source>
        <dbReference type="Proteomes" id="UP001198151"/>
    </source>
</evidence>
<sequence>MEKLKHYTLNTGHMMEAPVSEVDKELYFTMKGIINRAKKQRTELLDNTYIQIIEEPLGYVCTLYGKRGKDYLPILSTAGTNNPDGRKYVWDSMQDTAKREYGNLYIEQVPAEVPYIVDFLHTTAAYFLPVLEWTGSFSRCLGWMMLFPEEMRTVREYKNNR</sequence>